<sequence length="1095" mass="118368">MPPTTWCTPAQTAWLTARVPEFLTAQAEHTLYIWRPRMQQAWFAENPEEALLGLPGLDAEGNAPDLTAEQSACLGAAQLKRMDKLENWFRNHSKKVNTVTATQRSAEESLASLLFEKKEPRQRPLRAIERFQKMYPKEVDTALEEAGFYDASERDISDDLLENESREDGKQRQIERLSARMKIRTRVVRALYDDLSDEGKESIEEMMEQEKKEFAERGKNKPPPELAADGTAIRRPEQYQVAIDEAPEVLVKVHRAIQLKTGWSGFTVLGGPNPRYGGGLSMKVVSFGKTVAGNDFETAHVAFDDAVSKPFQAFLKRSFPLAVRRGRALQTVETPDVPLPPLDGLFRLSDEKTEAAATELPKRKKAKRKKKKKAAPAGSIAVNTVAAIPSATPSSTGDNATGDSDDFANDNFDNDNFDNIFGTGNDDLDKELLSGDDESNDSHKWPPGMPQPSSPATAGLAAAAERGGLPGGATYVSSIDHLIDPQLQGDGTPVQRPKPRAAHLGTQFYQPAPPSPTAAPHFRFFQHLPKSTSVLGFTFPSPTSSAPPADVGAPIGSLLGDFRQQMSSPPNPAAASSIAARLPANAAHTTSLSSARGGSSPEAPKSSARGSSTAAALTILANFPGPAPVPAAPVPAAPVPAAPAPPIFINSRPMAKPPVVAKTKAVAAPKVKATTGKQKAAAKVAEKATKVAEKAVGGKKGKTGGKGKGKAWADDGEDDAGGIVNAAIQSSADATTAAGSTSTSSPSLIYRTSGASRTMAFNRRADAAMAARDAAERKANARVFNPDGPTPIVCVPARRSSRKGQPTRLADDTLAQLPSRGSRADQIRRREQQERDEEELSKQLLVSPMKRRASRAKALSIDRRLNPLVFFMRRLNPLASACSSIYVNSFREKSWAALSPLPPSLSSSTPPPLDRGFHRCSRHPHPPSSQQRFNPMTATSSTTTLAMDAYHDWFVNSWGVMSRDKDFLWEYVEPGPIWAVKNRIEWAPTFRDICRFLPLCNNLADAFEVEDDVDVQVAPIYYVVDGSDRVTANVDEAIATWLAVDHEWGAIMATRNIREACLYGTDNRLQYGSGMLQAGNFILAAPDDLVWTTNA</sequence>
<feature type="compositionally biased region" description="Polar residues" evidence="1">
    <location>
        <begin position="588"/>
        <end position="597"/>
    </location>
</feature>
<dbReference type="Proteomes" id="UP001218188">
    <property type="component" value="Unassembled WGS sequence"/>
</dbReference>
<evidence type="ECO:0000313" key="2">
    <source>
        <dbReference type="EMBL" id="KAJ7026190.1"/>
    </source>
</evidence>
<comment type="caution">
    <text evidence="2">The sequence shown here is derived from an EMBL/GenBank/DDBJ whole genome shotgun (WGS) entry which is preliminary data.</text>
</comment>
<proteinExistence type="predicted"/>
<dbReference type="AlphaFoldDB" id="A0AAD6SER7"/>
<name>A0AAD6SER7_9AGAR</name>
<evidence type="ECO:0000256" key="1">
    <source>
        <dbReference type="SAM" id="MobiDB-lite"/>
    </source>
</evidence>
<dbReference type="EMBL" id="JARJCM010000142">
    <property type="protein sequence ID" value="KAJ7026190.1"/>
    <property type="molecule type" value="Genomic_DNA"/>
</dbReference>
<feature type="region of interest" description="Disordered" evidence="1">
    <location>
        <begin position="356"/>
        <end position="461"/>
    </location>
</feature>
<feature type="compositionally biased region" description="Acidic residues" evidence="1">
    <location>
        <begin position="403"/>
        <end position="416"/>
    </location>
</feature>
<feature type="compositionally biased region" description="Polar residues" evidence="1">
    <location>
        <begin position="391"/>
        <end position="401"/>
    </location>
</feature>
<reference evidence="2" key="1">
    <citation type="submission" date="2023-03" db="EMBL/GenBank/DDBJ databases">
        <title>Massive genome expansion in bonnet fungi (Mycena s.s.) driven by repeated elements and novel gene families across ecological guilds.</title>
        <authorList>
            <consortium name="Lawrence Berkeley National Laboratory"/>
            <person name="Harder C.B."/>
            <person name="Miyauchi S."/>
            <person name="Viragh M."/>
            <person name="Kuo A."/>
            <person name="Thoen E."/>
            <person name="Andreopoulos B."/>
            <person name="Lu D."/>
            <person name="Skrede I."/>
            <person name="Drula E."/>
            <person name="Henrissat B."/>
            <person name="Morin E."/>
            <person name="Kohler A."/>
            <person name="Barry K."/>
            <person name="LaButti K."/>
            <person name="Morin E."/>
            <person name="Salamov A."/>
            <person name="Lipzen A."/>
            <person name="Mereny Z."/>
            <person name="Hegedus B."/>
            <person name="Baldrian P."/>
            <person name="Stursova M."/>
            <person name="Weitz H."/>
            <person name="Taylor A."/>
            <person name="Grigoriev I.V."/>
            <person name="Nagy L.G."/>
            <person name="Martin F."/>
            <person name="Kauserud H."/>
        </authorList>
    </citation>
    <scope>NUCLEOTIDE SEQUENCE</scope>
    <source>
        <strain evidence="2">CBHHK200</strain>
    </source>
</reference>
<keyword evidence="3" id="KW-1185">Reference proteome</keyword>
<feature type="region of interest" description="Disordered" evidence="1">
    <location>
        <begin position="819"/>
        <end position="840"/>
    </location>
</feature>
<gene>
    <name evidence="2" type="ORF">C8F04DRAFT_1268362</name>
</gene>
<organism evidence="2 3">
    <name type="scientific">Mycena alexandri</name>
    <dbReference type="NCBI Taxonomy" id="1745969"/>
    <lineage>
        <taxon>Eukaryota</taxon>
        <taxon>Fungi</taxon>
        <taxon>Dikarya</taxon>
        <taxon>Basidiomycota</taxon>
        <taxon>Agaricomycotina</taxon>
        <taxon>Agaricomycetes</taxon>
        <taxon>Agaricomycetidae</taxon>
        <taxon>Agaricales</taxon>
        <taxon>Marasmiineae</taxon>
        <taxon>Mycenaceae</taxon>
        <taxon>Mycena</taxon>
    </lineage>
</organism>
<feature type="compositionally biased region" description="Basic residues" evidence="1">
    <location>
        <begin position="362"/>
        <end position="374"/>
    </location>
</feature>
<protein>
    <submittedName>
        <fullName evidence="2">Uncharacterized protein</fullName>
    </submittedName>
</protein>
<accession>A0AAD6SER7</accession>
<feature type="compositionally biased region" description="Acidic residues" evidence="1">
    <location>
        <begin position="426"/>
        <end position="439"/>
    </location>
</feature>
<feature type="region of interest" description="Disordered" evidence="1">
    <location>
        <begin position="543"/>
        <end position="611"/>
    </location>
</feature>
<evidence type="ECO:0000313" key="3">
    <source>
        <dbReference type="Proteomes" id="UP001218188"/>
    </source>
</evidence>
<feature type="compositionally biased region" description="Low complexity" evidence="1">
    <location>
        <begin position="573"/>
        <end position="587"/>
    </location>
</feature>
<feature type="compositionally biased region" description="Basic and acidic residues" evidence="1">
    <location>
        <begin position="822"/>
        <end position="833"/>
    </location>
</feature>